<organism evidence="2 3">
    <name type="scientific">Natronospira elongata</name>
    <dbReference type="NCBI Taxonomy" id="3110268"/>
    <lineage>
        <taxon>Bacteria</taxon>
        <taxon>Pseudomonadati</taxon>
        <taxon>Pseudomonadota</taxon>
        <taxon>Gammaproteobacteria</taxon>
        <taxon>Natronospirales</taxon>
        <taxon>Natronospiraceae</taxon>
        <taxon>Natronospira</taxon>
    </lineage>
</organism>
<dbReference type="Gene3D" id="1.20.120.520">
    <property type="entry name" value="nmb1532 protein domain like"/>
    <property type="match status" value="1"/>
</dbReference>
<dbReference type="RefSeq" id="WP_346049672.1">
    <property type="nucleotide sequence ID" value="NZ_JAYGII010000002.1"/>
</dbReference>
<gene>
    <name evidence="2" type="ORF">VCB98_01305</name>
</gene>
<evidence type="ECO:0000313" key="2">
    <source>
        <dbReference type="EMBL" id="MEA5444455.1"/>
    </source>
</evidence>
<accession>A0AAP6JCU5</accession>
<reference evidence="2 3" key="1">
    <citation type="submission" date="2023-12" db="EMBL/GenBank/DDBJ databases">
        <title>Whole-genome sequencing of halo(alkali)philic microorganisms from hypersaline lakes.</title>
        <authorList>
            <person name="Sorokin D.Y."/>
            <person name="Merkel A.Y."/>
            <person name="Messina E."/>
            <person name="Yakimov M."/>
        </authorList>
    </citation>
    <scope>NUCLEOTIDE SEQUENCE [LARGE SCALE GENOMIC DNA]</scope>
    <source>
        <strain evidence="2 3">AB-CW1</strain>
    </source>
</reference>
<dbReference type="EMBL" id="JAYGII010000002">
    <property type="protein sequence ID" value="MEA5444455.1"/>
    <property type="molecule type" value="Genomic_DNA"/>
</dbReference>
<comment type="caution">
    <text evidence="2">The sequence shown here is derived from an EMBL/GenBank/DDBJ whole genome shotgun (WGS) entry which is preliminary data.</text>
</comment>
<evidence type="ECO:0000313" key="3">
    <source>
        <dbReference type="Proteomes" id="UP001302316"/>
    </source>
</evidence>
<protein>
    <submittedName>
        <fullName evidence="2">Hemerythrin domain-containing protein</fullName>
    </submittedName>
</protein>
<proteinExistence type="predicted"/>
<dbReference type="InterPro" id="IPR012312">
    <property type="entry name" value="Hemerythrin-like"/>
</dbReference>
<dbReference type="AlphaFoldDB" id="A0AAP6JCU5"/>
<sequence length="150" mass="17681">MKRSPELRPLSREHNVALKLARDAKQAASSRVERNISEVWRQLSRFWHEEMAAHFRAEEDVIFPLLRGLGQHELVEQLDREHDAMRVVLEDPSRQDRVRLDALGHVLIDHVRREEREAFPILEKLMDEESAQRIRSGLDRLLAHDQREAS</sequence>
<name>A0AAP6JCU5_9GAMM</name>
<evidence type="ECO:0000259" key="1">
    <source>
        <dbReference type="Pfam" id="PF01814"/>
    </source>
</evidence>
<dbReference type="Proteomes" id="UP001302316">
    <property type="component" value="Unassembled WGS sequence"/>
</dbReference>
<keyword evidence="3" id="KW-1185">Reference proteome</keyword>
<dbReference type="Pfam" id="PF01814">
    <property type="entry name" value="Hemerythrin"/>
    <property type="match status" value="1"/>
</dbReference>
<feature type="domain" description="Hemerythrin-like" evidence="1">
    <location>
        <begin position="10"/>
        <end position="122"/>
    </location>
</feature>